<dbReference type="SUPFAM" id="SSF50156">
    <property type="entry name" value="PDZ domain-like"/>
    <property type="match status" value="1"/>
</dbReference>
<dbReference type="PROSITE" id="PS50106">
    <property type="entry name" value="PDZ"/>
    <property type="match status" value="1"/>
</dbReference>
<feature type="domain" description="PID" evidence="2">
    <location>
        <begin position="417"/>
        <end position="531"/>
    </location>
</feature>
<dbReference type="Pfam" id="PF00595">
    <property type="entry name" value="PDZ"/>
    <property type="match status" value="1"/>
</dbReference>
<organism evidence="4 5">
    <name type="scientific">Mya arenaria</name>
    <name type="common">Soft-shell clam</name>
    <dbReference type="NCBI Taxonomy" id="6604"/>
    <lineage>
        <taxon>Eukaryota</taxon>
        <taxon>Metazoa</taxon>
        <taxon>Spiralia</taxon>
        <taxon>Lophotrochozoa</taxon>
        <taxon>Mollusca</taxon>
        <taxon>Bivalvia</taxon>
        <taxon>Autobranchia</taxon>
        <taxon>Heteroconchia</taxon>
        <taxon>Euheterodonta</taxon>
        <taxon>Imparidentia</taxon>
        <taxon>Neoheterodontei</taxon>
        <taxon>Myida</taxon>
        <taxon>Myoidea</taxon>
        <taxon>Myidae</taxon>
        <taxon>Mya</taxon>
    </lineage>
</organism>
<evidence type="ECO:0000313" key="5">
    <source>
        <dbReference type="Proteomes" id="UP001164746"/>
    </source>
</evidence>
<gene>
    <name evidence="4" type="ORF">MAR_015783</name>
</gene>
<name>A0ABY7FKD5_MYAAR</name>
<dbReference type="InterPro" id="IPR006020">
    <property type="entry name" value="PTB/PI_dom"/>
</dbReference>
<feature type="compositionally biased region" description="Basic residues" evidence="1">
    <location>
        <begin position="853"/>
        <end position="862"/>
    </location>
</feature>
<feature type="compositionally biased region" description="Polar residues" evidence="1">
    <location>
        <begin position="779"/>
        <end position="788"/>
    </location>
</feature>
<dbReference type="InterPro" id="IPR036034">
    <property type="entry name" value="PDZ_sf"/>
</dbReference>
<dbReference type="InterPro" id="IPR046995">
    <property type="entry name" value="RGS10/12/14-like"/>
</dbReference>
<evidence type="ECO:0000256" key="1">
    <source>
        <dbReference type="SAM" id="MobiDB-lite"/>
    </source>
</evidence>
<feature type="region of interest" description="Disordered" evidence="1">
    <location>
        <begin position="600"/>
        <end position="666"/>
    </location>
</feature>
<feature type="compositionally biased region" description="Polar residues" evidence="1">
    <location>
        <begin position="681"/>
        <end position="712"/>
    </location>
</feature>
<dbReference type="InterPro" id="IPR001478">
    <property type="entry name" value="PDZ"/>
</dbReference>
<reference evidence="4" key="1">
    <citation type="submission" date="2022-11" db="EMBL/GenBank/DDBJ databases">
        <title>Centuries of genome instability and evolution in soft-shell clam transmissible cancer (bioRxiv).</title>
        <authorList>
            <person name="Hart S.F.M."/>
            <person name="Yonemitsu M.A."/>
            <person name="Giersch R.M."/>
            <person name="Beal B.F."/>
            <person name="Arriagada G."/>
            <person name="Davis B.W."/>
            <person name="Ostrander E.A."/>
            <person name="Goff S.P."/>
            <person name="Metzger M.J."/>
        </authorList>
    </citation>
    <scope>NUCLEOTIDE SEQUENCE</scope>
    <source>
        <strain evidence="4">MELC-2E11</strain>
        <tissue evidence="4">Siphon/mantle</tissue>
    </source>
</reference>
<dbReference type="SUPFAM" id="SSF50729">
    <property type="entry name" value="PH domain-like"/>
    <property type="match status" value="1"/>
</dbReference>
<feature type="region of interest" description="Disordered" evidence="1">
    <location>
        <begin position="680"/>
        <end position="902"/>
    </location>
</feature>
<feature type="compositionally biased region" description="Pro residues" evidence="1">
    <location>
        <begin position="645"/>
        <end position="661"/>
    </location>
</feature>
<accession>A0ABY7FKD5</accession>
<evidence type="ECO:0000259" key="2">
    <source>
        <dbReference type="PROSITE" id="PS01179"/>
    </source>
</evidence>
<evidence type="ECO:0000259" key="3">
    <source>
        <dbReference type="PROSITE" id="PS50106"/>
    </source>
</evidence>
<dbReference type="SMART" id="SM00462">
    <property type="entry name" value="PTB"/>
    <property type="match status" value="1"/>
</dbReference>
<feature type="compositionally biased region" description="Basic and acidic residues" evidence="1">
    <location>
        <begin position="244"/>
        <end position="256"/>
    </location>
</feature>
<dbReference type="PROSITE" id="PS01179">
    <property type="entry name" value="PID"/>
    <property type="match status" value="1"/>
</dbReference>
<protein>
    <submittedName>
        <fullName evidence="4">RGS12-like protein</fullName>
    </submittedName>
</protein>
<feature type="compositionally biased region" description="Low complexity" evidence="1">
    <location>
        <begin position="612"/>
        <end position="623"/>
    </location>
</feature>
<feature type="domain" description="PDZ" evidence="3">
    <location>
        <begin position="134"/>
        <end position="192"/>
    </location>
</feature>
<feature type="region of interest" description="Disordered" evidence="1">
    <location>
        <begin position="325"/>
        <end position="350"/>
    </location>
</feature>
<dbReference type="Gene3D" id="2.30.29.30">
    <property type="entry name" value="Pleckstrin-homology domain (PH domain)/Phosphotyrosine-binding domain (PTB)"/>
    <property type="match status" value="1"/>
</dbReference>
<dbReference type="InterPro" id="IPR011993">
    <property type="entry name" value="PH-like_dom_sf"/>
</dbReference>
<dbReference type="Proteomes" id="UP001164746">
    <property type="component" value="Chromosome 12"/>
</dbReference>
<evidence type="ECO:0000313" key="4">
    <source>
        <dbReference type="EMBL" id="WAR21809.1"/>
    </source>
</evidence>
<dbReference type="PANTHER" id="PTHR45945:SF3">
    <property type="entry name" value="REGULATOR OF G-PROTEIN SIGNALING LOCO"/>
    <property type="match status" value="1"/>
</dbReference>
<dbReference type="Gene3D" id="2.30.42.10">
    <property type="match status" value="1"/>
</dbReference>
<feature type="compositionally biased region" description="Basic and acidic residues" evidence="1">
    <location>
        <begin position="805"/>
        <end position="814"/>
    </location>
</feature>
<dbReference type="SMART" id="SM00228">
    <property type="entry name" value="PDZ"/>
    <property type="match status" value="1"/>
</dbReference>
<sequence>MMVVLDVNVNTNNSGLKMDNIMKQFSKMPKDVNIIQNNLTRKEKQVNAQYNGKDRNTHICEQFGDATRDRVLDGCEDNLVENGDNLAENLDSSANLTPVKLVIHDAWCELTMYPPQQLHQPRRRKKRPAHGLKTVEVSRGKSGYGFTISGQHPCVLSCIVNNSPADKVGLRPGDYLISVNGLDVSRHSHDDVWAKSKYRARRGHRADKYSEKMDKLLADISNQDRHCPDGTSHDPTSRPLAGMDKIDNNKKADQLKARSSRPRLHMPVGAENHEIQAVGTSYIEAGATNMFKVPFQKSISCSNVPATSSVPTRNRVEPKQAFIKSTSQGQFNAKQTPTNQHSYPSRSHATPHLAQMSRANMYDQFSPNSLQQIINHSLHSYSAANEAFIMNEDETDSDDEDDDDEEEGPFSPEGEMVRIVVGYIGSLEMPGDPSQPHVRIQSIRNAVRRLRVEQKIHTLVLMIVTPYRGVTLVNMSGKEIAFYPVERLAFSGVCPDDKRFFGIVTLRRMADNSDSDGASREETQGCACHIFMVDPELTAHNVHATKARSFGFDCTMAQGTQRCVEFPRSTTPIIMSISNLYKDRPNTSVENDMERSQVFANPNRQIEHVRTSSSSSNNSNSDSGLGLCRDDNRPSRGVGVVVEDPTPPPVPARPQPPPPQLPQVKWSGNTMYLMDGPVRQARTSSSSLDQVDTTHTSSRSTATPNLDASTSPEMLASKDKLNVRALPGKSPGRNSLPGDGFEDQNAAEKLRQGMQKLLQTRQKTSPPDHTSSDTESRSSHTGSDLTRSASDRFERPVSAPFKYLSNEHHSDSKLTKNKYNHIKQDSDSSLADKLSPRAFLSSAFSPVEGRNSAYKKGRSKSRPHQEMRSPSAPPIPSYHGDDEDSDEEGVNSIIKRRNTLWD</sequence>
<feature type="region of interest" description="Disordered" evidence="1">
    <location>
        <begin position="222"/>
        <end position="258"/>
    </location>
</feature>
<feature type="compositionally biased region" description="Polar residues" evidence="1">
    <location>
        <begin position="757"/>
        <end position="769"/>
    </location>
</feature>
<dbReference type="PANTHER" id="PTHR45945">
    <property type="entry name" value="REGULATOR OF G-PROTEIN SIGNALING LOCO"/>
    <property type="match status" value="1"/>
</dbReference>
<keyword evidence="5" id="KW-1185">Reference proteome</keyword>
<feature type="compositionally biased region" description="Polar residues" evidence="1">
    <location>
        <begin position="325"/>
        <end position="348"/>
    </location>
</feature>
<proteinExistence type="predicted"/>
<dbReference type="EMBL" id="CP111023">
    <property type="protein sequence ID" value="WAR21809.1"/>
    <property type="molecule type" value="Genomic_DNA"/>
</dbReference>
<feature type="compositionally biased region" description="Basic and acidic residues" evidence="1">
    <location>
        <begin position="222"/>
        <end position="236"/>
    </location>
</feature>
<dbReference type="CDD" id="cd13162">
    <property type="entry name" value="PTB_RGS12"/>
    <property type="match status" value="1"/>
</dbReference>